<comment type="similarity">
    <text evidence="1">Belongs to the CSN7/EIF3M family. CSN7 subfamily.</text>
</comment>
<accession>A0A0D3KV13</accession>
<proteinExistence type="inferred from homology"/>
<dbReference type="HOGENOM" id="CLU_1263560_0_0_1"/>
<evidence type="ECO:0000256" key="3">
    <source>
        <dbReference type="SAM" id="MobiDB-lite"/>
    </source>
</evidence>
<dbReference type="InterPro" id="IPR045237">
    <property type="entry name" value="COPS7/eIF3m"/>
</dbReference>
<organism evidence="5 6">
    <name type="scientific">Emiliania huxleyi (strain CCMP1516)</name>
    <dbReference type="NCBI Taxonomy" id="280463"/>
    <lineage>
        <taxon>Eukaryota</taxon>
        <taxon>Haptista</taxon>
        <taxon>Haptophyta</taxon>
        <taxon>Prymnesiophyceae</taxon>
        <taxon>Isochrysidales</taxon>
        <taxon>Noelaerhabdaceae</taxon>
        <taxon>Emiliania</taxon>
    </lineage>
</organism>
<evidence type="ECO:0000256" key="1">
    <source>
        <dbReference type="ARBA" id="ARBA00008482"/>
    </source>
</evidence>
<dbReference type="PANTHER" id="PTHR15350:SF5">
    <property type="entry name" value="COP9 SIGNALOSOME COMPLEX SUBUNIT 7"/>
    <property type="match status" value="1"/>
</dbReference>
<dbReference type="Proteomes" id="UP000013827">
    <property type="component" value="Unassembled WGS sequence"/>
</dbReference>
<dbReference type="PaxDb" id="2903-EOD39598"/>
<dbReference type="AlphaFoldDB" id="A0A0D3KV13"/>
<name>A0A0D3KV13_EMIH1</name>
<dbReference type="EnsemblProtists" id="EOD39598">
    <property type="protein sequence ID" value="EOD39598"/>
    <property type="gene ID" value="EMIHUDRAFT_200140"/>
</dbReference>
<dbReference type="Pfam" id="PF01399">
    <property type="entry name" value="PCI"/>
    <property type="match status" value="1"/>
</dbReference>
<keyword evidence="6" id="KW-1185">Reference proteome</keyword>
<keyword evidence="2" id="KW-0736">Signalosome</keyword>
<reference evidence="6" key="1">
    <citation type="journal article" date="2013" name="Nature">
        <title>Pan genome of the phytoplankton Emiliania underpins its global distribution.</title>
        <authorList>
            <person name="Read B.A."/>
            <person name="Kegel J."/>
            <person name="Klute M.J."/>
            <person name="Kuo A."/>
            <person name="Lefebvre S.C."/>
            <person name="Maumus F."/>
            <person name="Mayer C."/>
            <person name="Miller J."/>
            <person name="Monier A."/>
            <person name="Salamov A."/>
            <person name="Young J."/>
            <person name="Aguilar M."/>
            <person name="Claverie J.M."/>
            <person name="Frickenhaus S."/>
            <person name="Gonzalez K."/>
            <person name="Herman E.K."/>
            <person name="Lin Y.C."/>
            <person name="Napier J."/>
            <person name="Ogata H."/>
            <person name="Sarno A.F."/>
            <person name="Shmutz J."/>
            <person name="Schroeder D."/>
            <person name="de Vargas C."/>
            <person name="Verret F."/>
            <person name="von Dassow P."/>
            <person name="Valentin K."/>
            <person name="Van de Peer Y."/>
            <person name="Wheeler G."/>
            <person name="Dacks J.B."/>
            <person name="Delwiche C.F."/>
            <person name="Dyhrman S.T."/>
            <person name="Glockner G."/>
            <person name="John U."/>
            <person name="Richards T."/>
            <person name="Worden A.Z."/>
            <person name="Zhang X."/>
            <person name="Grigoriev I.V."/>
            <person name="Allen A.E."/>
            <person name="Bidle K."/>
            <person name="Borodovsky M."/>
            <person name="Bowler C."/>
            <person name="Brownlee C."/>
            <person name="Cock J.M."/>
            <person name="Elias M."/>
            <person name="Gladyshev V.N."/>
            <person name="Groth M."/>
            <person name="Guda C."/>
            <person name="Hadaegh A."/>
            <person name="Iglesias-Rodriguez M.D."/>
            <person name="Jenkins J."/>
            <person name="Jones B.M."/>
            <person name="Lawson T."/>
            <person name="Leese F."/>
            <person name="Lindquist E."/>
            <person name="Lobanov A."/>
            <person name="Lomsadze A."/>
            <person name="Malik S.B."/>
            <person name="Marsh M.E."/>
            <person name="Mackinder L."/>
            <person name="Mock T."/>
            <person name="Mueller-Roeber B."/>
            <person name="Pagarete A."/>
            <person name="Parker M."/>
            <person name="Probert I."/>
            <person name="Quesneville H."/>
            <person name="Raines C."/>
            <person name="Rensing S.A."/>
            <person name="Riano-Pachon D.M."/>
            <person name="Richier S."/>
            <person name="Rokitta S."/>
            <person name="Shiraiwa Y."/>
            <person name="Soanes D.M."/>
            <person name="van der Giezen M."/>
            <person name="Wahlund T.M."/>
            <person name="Williams B."/>
            <person name="Wilson W."/>
            <person name="Wolfe G."/>
            <person name="Wurch L.L."/>
        </authorList>
    </citation>
    <scope>NUCLEOTIDE SEQUENCE</scope>
</reference>
<dbReference type="GeneID" id="17284869"/>
<dbReference type="PROSITE" id="PS50250">
    <property type="entry name" value="PCI"/>
    <property type="match status" value="1"/>
</dbReference>
<sequence>MSVAADTSASPLTAECALAKSAKGAACVQLVGQVLDNPSLYVFGELLDMPNVQALADGPPAHAAAYELLKIFAYGTWKDYTARAAQLGQLSAAQATKLKKLSVVSLAAASKSLPYDTLLSELEIGSVRELENLLIECVYGELLSGKLDQQARVFEVAQMGELLSRWHSGALDALGSIRSKAHAASATAAELNTPVENEDKQRKSGRTKGKLAMGFGPRK</sequence>
<dbReference type="eggNOG" id="KOG3250">
    <property type="taxonomic scope" value="Eukaryota"/>
</dbReference>
<evidence type="ECO:0000313" key="5">
    <source>
        <dbReference type="EnsemblProtists" id="EOD39598"/>
    </source>
</evidence>
<feature type="domain" description="PCI" evidence="4">
    <location>
        <begin position="1"/>
        <end position="161"/>
    </location>
</feature>
<dbReference type="SMART" id="SM00088">
    <property type="entry name" value="PINT"/>
    <property type="match status" value="1"/>
</dbReference>
<evidence type="ECO:0000313" key="6">
    <source>
        <dbReference type="Proteomes" id="UP000013827"/>
    </source>
</evidence>
<protein>
    <recommendedName>
        <fullName evidence="4">PCI domain-containing protein</fullName>
    </recommendedName>
</protein>
<evidence type="ECO:0000256" key="2">
    <source>
        <dbReference type="ARBA" id="ARBA00022790"/>
    </source>
</evidence>
<reference evidence="5" key="2">
    <citation type="submission" date="2024-10" db="UniProtKB">
        <authorList>
            <consortium name="EnsemblProtists"/>
        </authorList>
    </citation>
    <scope>IDENTIFICATION</scope>
</reference>
<dbReference type="STRING" id="2903.R1DVY9"/>
<feature type="region of interest" description="Disordered" evidence="3">
    <location>
        <begin position="185"/>
        <end position="219"/>
    </location>
</feature>
<dbReference type="Pfam" id="PF22061">
    <property type="entry name" value="CSN7_HB_subdom"/>
    <property type="match status" value="1"/>
</dbReference>
<dbReference type="RefSeq" id="XP_005792027.1">
    <property type="nucleotide sequence ID" value="XM_005791970.1"/>
</dbReference>
<dbReference type="PANTHER" id="PTHR15350">
    <property type="entry name" value="COP9 SIGNALOSOME COMPLEX SUBUNIT 7/DENDRITIC CELL PROTEIN GA17"/>
    <property type="match status" value="1"/>
</dbReference>
<dbReference type="KEGG" id="ehx:EMIHUDRAFT_200140"/>
<dbReference type="GO" id="GO:0008180">
    <property type="term" value="C:COP9 signalosome"/>
    <property type="evidence" value="ECO:0007669"/>
    <property type="project" value="UniProtKB-KW"/>
</dbReference>
<dbReference type="InterPro" id="IPR000717">
    <property type="entry name" value="PCI_dom"/>
</dbReference>
<evidence type="ECO:0000259" key="4">
    <source>
        <dbReference type="PROSITE" id="PS50250"/>
    </source>
</evidence>